<name>A0ABM1M7J3_NICVS</name>
<evidence type="ECO:0000256" key="1">
    <source>
        <dbReference type="ARBA" id="ARBA00010701"/>
    </source>
</evidence>
<evidence type="ECO:0000313" key="5">
    <source>
        <dbReference type="Proteomes" id="UP000695000"/>
    </source>
</evidence>
<organism evidence="5 6">
    <name type="scientific">Nicrophorus vespilloides</name>
    <name type="common">Boreal carrion beetle</name>
    <dbReference type="NCBI Taxonomy" id="110193"/>
    <lineage>
        <taxon>Eukaryota</taxon>
        <taxon>Metazoa</taxon>
        <taxon>Ecdysozoa</taxon>
        <taxon>Arthropoda</taxon>
        <taxon>Hexapoda</taxon>
        <taxon>Insecta</taxon>
        <taxon>Pterygota</taxon>
        <taxon>Neoptera</taxon>
        <taxon>Endopterygota</taxon>
        <taxon>Coleoptera</taxon>
        <taxon>Polyphaga</taxon>
        <taxon>Staphyliniformia</taxon>
        <taxon>Silphidae</taxon>
        <taxon>Nicrophorinae</taxon>
        <taxon>Nicrophorus</taxon>
    </lineage>
</organism>
<feature type="signal peptide" evidence="3">
    <location>
        <begin position="1"/>
        <end position="21"/>
    </location>
</feature>
<evidence type="ECO:0000256" key="2">
    <source>
        <dbReference type="PIRNR" id="PIRNR000862"/>
    </source>
</evidence>
<comment type="similarity">
    <text evidence="1 2">Belongs to the AB hydrolase superfamily. Lipase family.</text>
</comment>
<dbReference type="PANTHER" id="PTHR11005">
    <property type="entry name" value="LYSOSOMAL ACID LIPASE-RELATED"/>
    <property type="match status" value="1"/>
</dbReference>
<feature type="chain" id="PRO_5045113789" description="Lipase" evidence="3">
    <location>
        <begin position="22"/>
        <end position="407"/>
    </location>
</feature>
<proteinExistence type="inferred from homology"/>
<dbReference type="InterPro" id="IPR029058">
    <property type="entry name" value="AB_hydrolase_fold"/>
</dbReference>
<sequence>MMILQMLSVFIALFLSNSAQGANLSLFINKETDLKVPEIISKYGYPVENHYVTTKDGYILNLHRIPYGKDQAFGARPIVYIQHGVLSSSADWIIAGPEKGLAFVMADAGYDVWLGNSRGNRYSRNHTSLDPDRDASEFWNFSWHEMGIYDLPAAIDYALDIGKQKRLFYIGHSQGTTVFYVMASQLPEYNSKVTAHFSMAPIAYVNHLASPMLKYMALFQYQLEFFYSLFGKHEFVPTDSFMHNMTKLYCQLEPWKTMCANSLFMMCGYNPKQFNMTLLPTIMGHTPAGAATKQFMHYTQEINSGMFRQFDFGYFGNWINYNSAFPPKYNLAKVSSPGYFLYSRNDWLSSETDVLKLYKEIGNPAAKILIQDPMWNHLDYMWGIEAVPLVYNKIITLMMSHVDFSLI</sequence>
<reference evidence="6" key="1">
    <citation type="submission" date="2025-08" db="UniProtKB">
        <authorList>
            <consortium name="RefSeq"/>
        </authorList>
    </citation>
    <scope>IDENTIFICATION</scope>
    <source>
        <tissue evidence="6">Whole Larva</tissue>
    </source>
</reference>
<dbReference type="Gene3D" id="3.40.50.1820">
    <property type="entry name" value="alpha/beta hydrolase"/>
    <property type="match status" value="1"/>
</dbReference>
<gene>
    <name evidence="6" type="primary">LOC108558219</name>
</gene>
<keyword evidence="2" id="KW-0443">Lipid metabolism</keyword>
<keyword evidence="3" id="KW-0732">Signal</keyword>
<dbReference type="Pfam" id="PF04083">
    <property type="entry name" value="Abhydro_lipase"/>
    <property type="match status" value="1"/>
</dbReference>
<dbReference type="GeneID" id="108558219"/>
<evidence type="ECO:0000259" key="4">
    <source>
        <dbReference type="Pfam" id="PF04083"/>
    </source>
</evidence>
<dbReference type="InterPro" id="IPR025483">
    <property type="entry name" value="Lipase_euk"/>
</dbReference>
<keyword evidence="2" id="KW-0378">Hydrolase</keyword>
<evidence type="ECO:0000313" key="6">
    <source>
        <dbReference type="RefSeq" id="XP_017770543.1"/>
    </source>
</evidence>
<protein>
    <recommendedName>
        <fullName evidence="2">Lipase</fullName>
    </recommendedName>
</protein>
<keyword evidence="2" id="KW-0442">Lipid degradation</keyword>
<dbReference type="InterPro" id="IPR006693">
    <property type="entry name" value="AB_hydrolase_lipase"/>
</dbReference>
<dbReference type="PIRSF" id="PIRSF000862">
    <property type="entry name" value="Steryl_ester_lip"/>
    <property type="match status" value="1"/>
</dbReference>
<accession>A0ABM1M7J3</accession>
<keyword evidence="5" id="KW-1185">Reference proteome</keyword>
<feature type="domain" description="Partial AB-hydrolase lipase" evidence="4">
    <location>
        <begin position="36"/>
        <end position="95"/>
    </location>
</feature>
<dbReference type="RefSeq" id="XP_017770543.1">
    <property type="nucleotide sequence ID" value="XM_017915054.1"/>
</dbReference>
<dbReference type="Proteomes" id="UP000695000">
    <property type="component" value="Unplaced"/>
</dbReference>
<dbReference type="SUPFAM" id="SSF53474">
    <property type="entry name" value="alpha/beta-Hydrolases"/>
    <property type="match status" value="1"/>
</dbReference>
<evidence type="ECO:0000256" key="3">
    <source>
        <dbReference type="SAM" id="SignalP"/>
    </source>
</evidence>